<proteinExistence type="predicted"/>
<evidence type="ECO:0000313" key="2">
    <source>
        <dbReference type="EMBL" id="KAH7956203.1"/>
    </source>
</evidence>
<organism evidence="2 3">
    <name type="scientific">Rhipicephalus sanguineus</name>
    <name type="common">Brown dog tick</name>
    <name type="synonym">Ixodes sanguineus</name>
    <dbReference type="NCBI Taxonomy" id="34632"/>
    <lineage>
        <taxon>Eukaryota</taxon>
        <taxon>Metazoa</taxon>
        <taxon>Ecdysozoa</taxon>
        <taxon>Arthropoda</taxon>
        <taxon>Chelicerata</taxon>
        <taxon>Arachnida</taxon>
        <taxon>Acari</taxon>
        <taxon>Parasitiformes</taxon>
        <taxon>Ixodida</taxon>
        <taxon>Ixodoidea</taxon>
        <taxon>Ixodidae</taxon>
        <taxon>Rhipicephalinae</taxon>
        <taxon>Rhipicephalus</taxon>
        <taxon>Rhipicephalus</taxon>
    </lineage>
</organism>
<evidence type="ECO:0008006" key="4">
    <source>
        <dbReference type="Google" id="ProtNLM"/>
    </source>
</evidence>
<evidence type="ECO:0000256" key="1">
    <source>
        <dbReference type="SAM" id="MobiDB-lite"/>
    </source>
</evidence>
<dbReference type="InterPro" id="IPR036875">
    <property type="entry name" value="Znf_CCHC_sf"/>
</dbReference>
<accession>A0A9D4PUW7</accession>
<gene>
    <name evidence="2" type="ORF">HPB52_007056</name>
</gene>
<feature type="region of interest" description="Disordered" evidence="1">
    <location>
        <begin position="78"/>
        <end position="138"/>
    </location>
</feature>
<sequence>MEHWMTTNRDVALELKDGITRVGHVRRQCKTPRCLQCHRFGHLSDACVSTYARKLRSGQSSTEDPHLDHLMDPTEAVDASGEAAGGIKKDEQLIIEPVPSSRNSAVKSTREDTMDENAVSEHGLANRKEKPPDDEDEG</sequence>
<name>A0A9D4PUW7_RHISA</name>
<dbReference type="EMBL" id="JABSTV010001250">
    <property type="protein sequence ID" value="KAH7956203.1"/>
    <property type="molecule type" value="Genomic_DNA"/>
</dbReference>
<dbReference type="GO" id="GO:0008270">
    <property type="term" value="F:zinc ion binding"/>
    <property type="evidence" value="ECO:0007669"/>
    <property type="project" value="InterPro"/>
</dbReference>
<protein>
    <recommendedName>
        <fullName evidence="4">CCHC-type domain-containing protein</fullName>
    </recommendedName>
</protein>
<dbReference type="VEuPathDB" id="VectorBase:RSAN_040549"/>
<dbReference type="AlphaFoldDB" id="A0A9D4PUW7"/>
<dbReference type="Proteomes" id="UP000821837">
    <property type="component" value="Unassembled WGS sequence"/>
</dbReference>
<evidence type="ECO:0000313" key="3">
    <source>
        <dbReference type="Proteomes" id="UP000821837"/>
    </source>
</evidence>
<reference evidence="2" key="1">
    <citation type="journal article" date="2020" name="Cell">
        <title>Large-Scale Comparative Analyses of Tick Genomes Elucidate Their Genetic Diversity and Vector Capacities.</title>
        <authorList>
            <consortium name="Tick Genome and Microbiome Consortium (TIGMIC)"/>
            <person name="Jia N."/>
            <person name="Wang J."/>
            <person name="Shi W."/>
            <person name="Du L."/>
            <person name="Sun Y."/>
            <person name="Zhan W."/>
            <person name="Jiang J.F."/>
            <person name="Wang Q."/>
            <person name="Zhang B."/>
            <person name="Ji P."/>
            <person name="Bell-Sakyi L."/>
            <person name="Cui X.M."/>
            <person name="Yuan T.T."/>
            <person name="Jiang B.G."/>
            <person name="Yang W.F."/>
            <person name="Lam T.T."/>
            <person name="Chang Q.C."/>
            <person name="Ding S.J."/>
            <person name="Wang X.J."/>
            <person name="Zhu J.G."/>
            <person name="Ruan X.D."/>
            <person name="Zhao L."/>
            <person name="Wei J.T."/>
            <person name="Ye R.Z."/>
            <person name="Que T.C."/>
            <person name="Du C.H."/>
            <person name="Zhou Y.H."/>
            <person name="Cheng J.X."/>
            <person name="Dai P.F."/>
            <person name="Guo W.B."/>
            <person name="Han X.H."/>
            <person name="Huang E.J."/>
            <person name="Li L.F."/>
            <person name="Wei W."/>
            <person name="Gao Y.C."/>
            <person name="Liu J.Z."/>
            <person name="Shao H.Z."/>
            <person name="Wang X."/>
            <person name="Wang C.C."/>
            <person name="Yang T.C."/>
            <person name="Huo Q.B."/>
            <person name="Li W."/>
            <person name="Chen H.Y."/>
            <person name="Chen S.E."/>
            <person name="Zhou L.G."/>
            <person name="Ni X.B."/>
            <person name="Tian J.H."/>
            <person name="Sheng Y."/>
            <person name="Liu T."/>
            <person name="Pan Y.S."/>
            <person name="Xia L.Y."/>
            <person name="Li J."/>
            <person name="Zhao F."/>
            <person name="Cao W.C."/>
        </authorList>
    </citation>
    <scope>NUCLEOTIDE SEQUENCE</scope>
    <source>
        <strain evidence="2">Rsan-2018</strain>
    </source>
</reference>
<keyword evidence="3" id="KW-1185">Reference proteome</keyword>
<comment type="caution">
    <text evidence="2">The sequence shown here is derived from an EMBL/GenBank/DDBJ whole genome shotgun (WGS) entry which is preliminary data.</text>
</comment>
<dbReference type="SUPFAM" id="SSF57756">
    <property type="entry name" value="Retrovirus zinc finger-like domains"/>
    <property type="match status" value="1"/>
</dbReference>
<reference evidence="2" key="2">
    <citation type="submission" date="2021-09" db="EMBL/GenBank/DDBJ databases">
        <authorList>
            <person name="Jia N."/>
            <person name="Wang J."/>
            <person name="Shi W."/>
            <person name="Du L."/>
            <person name="Sun Y."/>
            <person name="Zhan W."/>
            <person name="Jiang J."/>
            <person name="Wang Q."/>
            <person name="Zhang B."/>
            <person name="Ji P."/>
            <person name="Sakyi L.B."/>
            <person name="Cui X."/>
            <person name="Yuan T."/>
            <person name="Jiang B."/>
            <person name="Yang W."/>
            <person name="Lam T.T.-Y."/>
            <person name="Chang Q."/>
            <person name="Ding S."/>
            <person name="Wang X."/>
            <person name="Zhu J."/>
            <person name="Ruan X."/>
            <person name="Zhao L."/>
            <person name="Wei J."/>
            <person name="Que T."/>
            <person name="Du C."/>
            <person name="Cheng J."/>
            <person name="Dai P."/>
            <person name="Han X."/>
            <person name="Huang E."/>
            <person name="Gao Y."/>
            <person name="Liu J."/>
            <person name="Shao H."/>
            <person name="Ye R."/>
            <person name="Li L."/>
            <person name="Wei W."/>
            <person name="Wang X."/>
            <person name="Wang C."/>
            <person name="Huo Q."/>
            <person name="Li W."/>
            <person name="Guo W."/>
            <person name="Chen H."/>
            <person name="Chen S."/>
            <person name="Zhou L."/>
            <person name="Zhou L."/>
            <person name="Ni X."/>
            <person name="Tian J."/>
            <person name="Zhou Y."/>
            <person name="Sheng Y."/>
            <person name="Liu T."/>
            <person name="Pan Y."/>
            <person name="Xia L."/>
            <person name="Li J."/>
            <person name="Zhao F."/>
            <person name="Cao W."/>
        </authorList>
    </citation>
    <scope>NUCLEOTIDE SEQUENCE</scope>
    <source>
        <strain evidence="2">Rsan-2018</strain>
        <tissue evidence="2">Larvae</tissue>
    </source>
</reference>
<dbReference type="GO" id="GO:0003676">
    <property type="term" value="F:nucleic acid binding"/>
    <property type="evidence" value="ECO:0007669"/>
    <property type="project" value="InterPro"/>
</dbReference>